<dbReference type="EMBL" id="CAXAJV020001284">
    <property type="protein sequence ID" value="CAL7935552.1"/>
    <property type="molecule type" value="Genomic_DNA"/>
</dbReference>
<feature type="region of interest" description="Disordered" evidence="1">
    <location>
        <begin position="98"/>
        <end position="138"/>
    </location>
</feature>
<name>A0ABP1N541_XYLVO</name>
<feature type="compositionally biased region" description="Basic and acidic residues" evidence="1">
    <location>
        <begin position="18"/>
        <end position="37"/>
    </location>
</feature>
<comment type="caution">
    <text evidence="2">The sequence shown here is derived from an EMBL/GenBank/DDBJ whole genome shotgun (WGS) entry which is preliminary data.</text>
</comment>
<feature type="compositionally biased region" description="Pro residues" evidence="1">
    <location>
        <begin position="100"/>
        <end position="110"/>
    </location>
</feature>
<evidence type="ECO:0000256" key="1">
    <source>
        <dbReference type="SAM" id="MobiDB-lite"/>
    </source>
</evidence>
<feature type="region of interest" description="Disordered" evidence="1">
    <location>
        <begin position="1"/>
        <end position="37"/>
    </location>
</feature>
<accession>A0ABP1N541</accession>
<evidence type="ECO:0000313" key="2">
    <source>
        <dbReference type="EMBL" id="CAL7935552.1"/>
    </source>
</evidence>
<reference evidence="2 3" key="1">
    <citation type="submission" date="2024-08" db="EMBL/GenBank/DDBJ databases">
        <authorList>
            <person name="Will J Nash"/>
            <person name="Angela Man"/>
            <person name="Seanna McTaggart"/>
            <person name="Kendall Baker"/>
            <person name="Tom Barker"/>
            <person name="Leah Catchpole"/>
            <person name="Alex Durrant"/>
            <person name="Karim Gharbi"/>
            <person name="Naomi Irish"/>
            <person name="Gemy Kaithakottil"/>
            <person name="Debby Ku"/>
            <person name="Aaliyah Providence"/>
            <person name="Felix Shaw"/>
            <person name="David Swarbreck"/>
            <person name="Chris Watkins"/>
            <person name="Ann M. McCartney"/>
            <person name="Giulio Formenti"/>
            <person name="Alice Mouton"/>
            <person name="Noel Vella"/>
            <person name="Bjorn M von Reumont"/>
            <person name="Adriana Vella"/>
            <person name="Wilfried Haerty"/>
        </authorList>
    </citation>
    <scope>NUCLEOTIDE SEQUENCE [LARGE SCALE GENOMIC DNA]</scope>
</reference>
<feature type="compositionally biased region" description="Basic residues" evidence="1">
    <location>
        <begin position="7"/>
        <end position="17"/>
    </location>
</feature>
<keyword evidence="3" id="KW-1185">Reference proteome</keyword>
<dbReference type="Proteomes" id="UP001642520">
    <property type="component" value="Unassembled WGS sequence"/>
</dbReference>
<gene>
    <name evidence="2" type="ORF">XYLVIOL_LOCUS1666</name>
</gene>
<protein>
    <submittedName>
        <fullName evidence="2">Uncharacterized protein</fullName>
    </submittedName>
</protein>
<organism evidence="2 3">
    <name type="scientific">Xylocopa violacea</name>
    <name type="common">Violet carpenter bee</name>
    <name type="synonym">Apis violacea</name>
    <dbReference type="NCBI Taxonomy" id="135666"/>
    <lineage>
        <taxon>Eukaryota</taxon>
        <taxon>Metazoa</taxon>
        <taxon>Ecdysozoa</taxon>
        <taxon>Arthropoda</taxon>
        <taxon>Hexapoda</taxon>
        <taxon>Insecta</taxon>
        <taxon>Pterygota</taxon>
        <taxon>Neoptera</taxon>
        <taxon>Endopterygota</taxon>
        <taxon>Hymenoptera</taxon>
        <taxon>Apocrita</taxon>
        <taxon>Aculeata</taxon>
        <taxon>Apoidea</taxon>
        <taxon>Anthophila</taxon>
        <taxon>Apidae</taxon>
        <taxon>Xylocopa</taxon>
        <taxon>Xylocopa</taxon>
    </lineage>
</organism>
<evidence type="ECO:0000313" key="3">
    <source>
        <dbReference type="Proteomes" id="UP001642520"/>
    </source>
</evidence>
<sequence>MEQTGQKKGRRKKSRRFKEREEKERAKRAAKREAENKERLRKWEECWERKYQAQEDRDYAECCVDKGLCMKPRTQSNIWINVTQDKSIQEIQMTLKHVPVPKPKPPPLPPLWKQKALDKASVQRVDKKSGTKKKKKKN</sequence>
<proteinExistence type="predicted"/>